<keyword evidence="2" id="KW-0285">Flavoprotein</keyword>
<gene>
    <name evidence="6" type="ORF">BKA07_003060</name>
</gene>
<evidence type="ECO:0000256" key="1">
    <source>
        <dbReference type="ARBA" id="ARBA00001974"/>
    </source>
</evidence>
<keyword evidence="4 6" id="KW-0560">Oxidoreductase</keyword>
<comment type="cofactor">
    <cofactor evidence="1">
        <name>FAD</name>
        <dbReference type="ChEBI" id="CHEBI:57692"/>
    </cofactor>
</comment>
<keyword evidence="7" id="KW-1185">Reference proteome</keyword>
<dbReference type="EC" id="1.5.3.1" evidence="6"/>
<sequence length="386" mass="42233">MISLPGQKIAVIGTGTIGAQALWQLAKKNVDVTGYELYSPGHSRGAAGGESRLFRHMEAEHIEYLPVTERADTIWNELEMESGRRLRNLTGALMIGSEASPSTDNALSAANSLGSTTEILTRGEAQKRYPQYALNEDEIAILDKGAGTIFPERTVKAAADAAIGRGARIVRERRVEDIRQEGDKVSIATDEETTLYDHAIVAAGAWTATLLPEMAQYLATRRLLSGWFLPAAGRSIDGLLPYMRLDPNYSYGLPTADGLAMKLGVGFPHHLPVTSPDSAPMRIEDAEIEPVRAVARDLFPDLDDYPMRAQAYFEAYTNTRREYMNFHPTMPSVFVCAGFSGKGFKNAPFFGELAADTILGRKPSIAEAQFILDVEHVAKLPESRAE</sequence>
<dbReference type="Gene3D" id="3.30.9.10">
    <property type="entry name" value="D-Amino Acid Oxidase, subunit A, domain 2"/>
    <property type="match status" value="1"/>
</dbReference>
<organism evidence="6 7">
    <name type="scientific">Brevibacterium marinum</name>
    <dbReference type="NCBI Taxonomy" id="418643"/>
    <lineage>
        <taxon>Bacteria</taxon>
        <taxon>Bacillati</taxon>
        <taxon>Actinomycetota</taxon>
        <taxon>Actinomycetes</taxon>
        <taxon>Micrococcales</taxon>
        <taxon>Brevibacteriaceae</taxon>
        <taxon>Brevibacterium</taxon>
    </lineage>
</organism>
<dbReference type="PANTHER" id="PTHR10961">
    <property type="entry name" value="PEROXISOMAL SARCOSINE OXIDASE"/>
    <property type="match status" value="1"/>
</dbReference>
<dbReference type="Gene3D" id="3.50.50.60">
    <property type="entry name" value="FAD/NAD(P)-binding domain"/>
    <property type="match status" value="1"/>
</dbReference>
<proteinExistence type="predicted"/>
<protein>
    <submittedName>
        <fullName evidence="6">Sarcosine oxidase</fullName>
        <ecNumber evidence="6">1.5.3.1</ecNumber>
    </submittedName>
</protein>
<comment type="caution">
    <text evidence="6">The sequence shown here is derived from an EMBL/GenBank/DDBJ whole genome shotgun (WGS) entry which is preliminary data.</text>
</comment>
<dbReference type="GO" id="GO:0050660">
    <property type="term" value="F:flavin adenine dinucleotide binding"/>
    <property type="evidence" value="ECO:0007669"/>
    <property type="project" value="InterPro"/>
</dbReference>
<reference evidence="6 7" key="1">
    <citation type="submission" date="2020-03" db="EMBL/GenBank/DDBJ databases">
        <title>Sequencing the genomes of 1000 actinobacteria strains.</title>
        <authorList>
            <person name="Klenk H.-P."/>
        </authorList>
    </citation>
    <scope>NUCLEOTIDE SEQUENCE [LARGE SCALE GENOMIC DNA]</scope>
    <source>
        <strain evidence="6 7">DSM 18964</strain>
    </source>
</reference>
<dbReference type="InterPro" id="IPR036188">
    <property type="entry name" value="FAD/NAD-bd_sf"/>
</dbReference>
<feature type="domain" description="FAD dependent oxidoreductase" evidence="5">
    <location>
        <begin position="8"/>
        <end position="356"/>
    </location>
</feature>
<dbReference type="InterPro" id="IPR045170">
    <property type="entry name" value="MTOX"/>
</dbReference>
<evidence type="ECO:0000256" key="2">
    <source>
        <dbReference type="ARBA" id="ARBA00022630"/>
    </source>
</evidence>
<evidence type="ECO:0000313" key="7">
    <source>
        <dbReference type="Proteomes" id="UP000576792"/>
    </source>
</evidence>
<evidence type="ECO:0000256" key="3">
    <source>
        <dbReference type="ARBA" id="ARBA00022827"/>
    </source>
</evidence>
<name>A0A846S2W9_9MICO</name>
<dbReference type="AlphaFoldDB" id="A0A846S2W9"/>
<keyword evidence="3" id="KW-0274">FAD</keyword>
<evidence type="ECO:0000313" key="6">
    <source>
        <dbReference type="EMBL" id="NJC58025.1"/>
    </source>
</evidence>
<accession>A0A846S2W9</accession>
<dbReference type="GO" id="GO:0008115">
    <property type="term" value="F:sarcosine oxidase activity"/>
    <property type="evidence" value="ECO:0007669"/>
    <property type="project" value="UniProtKB-EC"/>
</dbReference>
<dbReference type="Proteomes" id="UP000576792">
    <property type="component" value="Unassembled WGS sequence"/>
</dbReference>
<dbReference type="InterPro" id="IPR006076">
    <property type="entry name" value="FAD-dep_OxRdtase"/>
</dbReference>
<dbReference type="Pfam" id="PF01266">
    <property type="entry name" value="DAO"/>
    <property type="match status" value="1"/>
</dbReference>
<evidence type="ECO:0000256" key="4">
    <source>
        <dbReference type="ARBA" id="ARBA00023002"/>
    </source>
</evidence>
<dbReference type="PANTHER" id="PTHR10961:SF7">
    <property type="entry name" value="FAD DEPENDENT OXIDOREDUCTASE DOMAIN-CONTAINING PROTEIN"/>
    <property type="match status" value="1"/>
</dbReference>
<dbReference type="RefSeq" id="WP_167951629.1">
    <property type="nucleotide sequence ID" value="NZ_BAAAPQ010000024.1"/>
</dbReference>
<dbReference type="EMBL" id="JAATJN010000001">
    <property type="protein sequence ID" value="NJC58025.1"/>
    <property type="molecule type" value="Genomic_DNA"/>
</dbReference>
<dbReference type="SUPFAM" id="SSF51905">
    <property type="entry name" value="FAD/NAD(P)-binding domain"/>
    <property type="match status" value="1"/>
</dbReference>
<evidence type="ECO:0000259" key="5">
    <source>
        <dbReference type="Pfam" id="PF01266"/>
    </source>
</evidence>